<dbReference type="InterPro" id="IPR012296">
    <property type="entry name" value="Nuclease_put_TT1808"/>
</dbReference>
<dbReference type="InterPro" id="IPR008538">
    <property type="entry name" value="Uma2"/>
</dbReference>
<dbReference type="CDD" id="cd06260">
    <property type="entry name" value="DUF820-like"/>
    <property type="match status" value="1"/>
</dbReference>
<evidence type="ECO:0000313" key="3">
    <source>
        <dbReference type="Proteomes" id="UP000295620"/>
    </source>
</evidence>
<sequence length="210" mass="24036">MKKRTPKPCKINGPVIQTLNELDMSATYSYAHYLRWRFEERVELIRGKVFKMAEPATLHQQISWEIGGAFYNYLKGKIGKAYAAPFDVRFPKGSHANKDIFTVVQPDLCIICDVHKIDHKGCIGAPDVVVEILSPGNNNKELAIKYGLYEEFKVKEYWIADPRDQSILKYTLNENGHFTGGEYYIRNDKLRSDLLPGFCLPVSDVFALKN</sequence>
<name>A0A4R6T0Q7_9SPHI</name>
<dbReference type="PANTHER" id="PTHR34107">
    <property type="entry name" value="SLL0198 PROTEIN-RELATED"/>
    <property type="match status" value="1"/>
</dbReference>
<dbReference type="Gene3D" id="3.90.1570.10">
    <property type="entry name" value="tt1808, chain A"/>
    <property type="match status" value="1"/>
</dbReference>
<dbReference type="OrthoDB" id="9808428at2"/>
<comment type="caution">
    <text evidence="2">The sequence shown here is derived from an EMBL/GenBank/DDBJ whole genome shotgun (WGS) entry which is preliminary data.</text>
</comment>
<gene>
    <name evidence="2" type="ORF">ATK78_0284</name>
</gene>
<dbReference type="EMBL" id="SNYC01000003">
    <property type="protein sequence ID" value="TDQ11168.1"/>
    <property type="molecule type" value="Genomic_DNA"/>
</dbReference>
<reference evidence="2 3" key="1">
    <citation type="submission" date="2019-03" db="EMBL/GenBank/DDBJ databases">
        <title>Genomic Encyclopedia of Archaeal and Bacterial Type Strains, Phase II (KMG-II): from individual species to whole genera.</title>
        <authorList>
            <person name="Goeker M."/>
        </authorList>
    </citation>
    <scope>NUCLEOTIDE SEQUENCE [LARGE SCALE GENOMIC DNA]</scope>
    <source>
        <strain evidence="2 3">DSM 19035</strain>
    </source>
</reference>
<keyword evidence="3" id="KW-1185">Reference proteome</keyword>
<protein>
    <submittedName>
        <fullName evidence="2">Uma2 family endonuclease</fullName>
    </submittedName>
</protein>
<accession>A0A4R6T0Q7</accession>
<organism evidence="2 3">
    <name type="scientific">Pedobacter metabolipauper</name>
    <dbReference type="NCBI Taxonomy" id="425513"/>
    <lineage>
        <taxon>Bacteria</taxon>
        <taxon>Pseudomonadati</taxon>
        <taxon>Bacteroidota</taxon>
        <taxon>Sphingobacteriia</taxon>
        <taxon>Sphingobacteriales</taxon>
        <taxon>Sphingobacteriaceae</taxon>
        <taxon>Pedobacter</taxon>
    </lineage>
</organism>
<proteinExistence type="predicted"/>
<keyword evidence="2" id="KW-0255">Endonuclease</keyword>
<dbReference type="Proteomes" id="UP000295620">
    <property type="component" value="Unassembled WGS sequence"/>
</dbReference>
<dbReference type="PANTHER" id="PTHR34107:SF4">
    <property type="entry name" value="SLL1222 PROTEIN"/>
    <property type="match status" value="1"/>
</dbReference>
<evidence type="ECO:0000313" key="2">
    <source>
        <dbReference type="EMBL" id="TDQ11168.1"/>
    </source>
</evidence>
<keyword evidence="2" id="KW-0540">Nuclease</keyword>
<dbReference type="RefSeq" id="WP_133574264.1">
    <property type="nucleotide sequence ID" value="NZ_SNYC01000003.1"/>
</dbReference>
<keyword evidence="2" id="KW-0378">Hydrolase</keyword>
<dbReference type="AlphaFoldDB" id="A0A4R6T0Q7"/>
<feature type="domain" description="Putative restriction endonuclease" evidence="1">
    <location>
        <begin position="32"/>
        <end position="202"/>
    </location>
</feature>
<dbReference type="InterPro" id="IPR011335">
    <property type="entry name" value="Restrct_endonuc-II-like"/>
</dbReference>
<dbReference type="GO" id="GO:0004519">
    <property type="term" value="F:endonuclease activity"/>
    <property type="evidence" value="ECO:0007669"/>
    <property type="project" value="UniProtKB-KW"/>
</dbReference>
<dbReference type="SUPFAM" id="SSF52980">
    <property type="entry name" value="Restriction endonuclease-like"/>
    <property type="match status" value="1"/>
</dbReference>
<evidence type="ECO:0000259" key="1">
    <source>
        <dbReference type="Pfam" id="PF05685"/>
    </source>
</evidence>
<dbReference type="Pfam" id="PF05685">
    <property type="entry name" value="Uma2"/>
    <property type="match status" value="1"/>
</dbReference>